<gene>
    <name evidence="3" type="ORF">EDD32_0824</name>
</gene>
<dbReference type="AlphaFoldDB" id="A0A3N4ZZ92"/>
<sequence>MTTGRDRTIDVARGLAMVAVVAGHALRGLQSAGIAPGAGAWSDLGLLLYLVHLPMFALLTGLLLPAGVDRDGAARYLRRRVPELLYLFVLWTLIQGAFEIAASSLRNGRTTWLEVLTLWVPIAHLWFLPLLVVAVTTAALVSPWRGGPARVVATLAVMAVSLAGWGVDGAYVWERGAALLMFFAAGAWITRARFSGVVAALPPLRPALVALCGGAVLVAIAGVGDPTAPTMNDPARTARTVAQGLVATTAGVGGLLALSAIVARFSTVSGWLSHIGARSLPIFLMHILFTAGTRAVLVALGLADPRVQLVLGTAAGVVGPLLALRALRRAPWLFHAPWVVRSTRSPTLRPAEP</sequence>
<feature type="transmembrane region" description="Helical" evidence="1">
    <location>
        <begin position="84"/>
        <end position="105"/>
    </location>
</feature>
<accession>A0A3N4ZZ92</accession>
<keyword evidence="1" id="KW-0472">Membrane</keyword>
<feature type="domain" description="Acyltransferase 3" evidence="2">
    <location>
        <begin position="9"/>
        <end position="323"/>
    </location>
</feature>
<dbReference type="EMBL" id="RKRA01000001">
    <property type="protein sequence ID" value="RPF26385.1"/>
    <property type="molecule type" value="Genomic_DNA"/>
</dbReference>
<keyword evidence="1" id="KW-0812">Transmembrane</keyword>
<dbReference type="GO" id="GO:0016747">
    <property type="term" value="F:acyltransferase activity, transferring groups other than amino-acyl groups"/>
    <property type="evidence" value="ECO:0007669"/>
    <property type="project" value="InterPro"/>
</dbReference>
<dbReference type="InterPro" id="IPR052734">
    <property type="entry name" value="Nod_factor_acetyltransferase"/>
</dbReference>
<feature type="transmembrane region" description="Helical" evidence="1">
    <location>
        <begin position="125"/>
        <end position="144"/>
    </location>
</feature>
<feature type="transmembrane region" description="Helical" evidence="1">
    <location>
        <begin position="206"/>
        <end position="224"/>
    </location>
</feature>
<dbReference type="RefSeq" id="WP_123914869.1">
    <property type="nucleotide sequence ID" value="NZ_RKRA01000001.1"/>
</dbReference>
<organism evidence="3 4">
    <name type="scientific">Georgenia muralis</name>
    <dbReference type="NCBI Taxonomy" id="154117"/>
    <lineage>
        <taxon>Bacteria</taxon>
        <taxon>Bacillati</taxon>
        <taxon>Actinomycetota</taxon>
        <taxon>Actinomycetes</taxon>
        <taxon>Micrococcales</taxon>
        <taxon>Bogoriellaceae</taxon>
        <taxon>Georgenia</taxon>
    </lineage>
</organism>
<keyword evidence="1" id="KW-1133">Transmembrane helix</keyword>
<dbReference type="InterPro" id="IPR002656">
    <property type="entry name" value="Acyl_transf_3_dom"/>
</dbReference>
<dbReference type="PANTHER" id="PTHR37312">
    <property type="entry name" value="MEMBRANE-BOUND ACYLTRANSFERASE YKRP-RELATED"/>
    <property type="match status" value="1"/>
</dbReference>
<evidence type="ECO:0000313" key="4">
    <source>
        <dbReference type="Proteomes" id="UP000280726"/>
    </source>
</evidence>
<keyword evidence="4" id="KW-1185">Reference proteome</keyword>
<protein>
    <submittedName>
        <fullName evidence="3">Fucose 4-O-acetylase-like acetyltransferase</fullName>
    </submittedName>
</protein>
<keyword evidence="3" id="KW-0808">Transferase</keyword>
<name>A0A3N4ZZ92_9MICO</name>
<feature type="transmembrane region" description="Helical" evidence="1">
    <location>
        <begin position="46"/>
        <end position="64"/>
    </location>
</feature>
<dbReference type="PANTHER" id="PTHR37312:SF1">
    <property type="entry name" value="MEMBRANE-BOUND ACYLTRANSFERASE YKRP-RELATED"/>
    <property type="match status" value="1"/>
</dbReference>
<feature type="transmembrane region" description="Helical" evidence="1">
    <location>
        <begin position="283"/>
        <end position="303"/>
    </location>
</feature>
<feature type="transmembrane region" description="Helical" evidence="1">
    <location>
        <begin position="309"/>
        <end position="327"/>
    </location>
</feature>
<proteinExistence type="predicted"/>
<evidence type="ECO:0000313" key="3">
    <source>
        <dbReference type="EMBL" id="RPF26385.1"/>
    </source>
</evidence>
<reference evidence="3 4" key="1">
    <citation type="submission" date="2018-11" db="EMBL/GenBank/DDBJ databases">
        <title>Sequencing the genomes of 1000 actinobacteria strains.</title>
        <authorList>
            <person name="Klenk H.-P."/>
        </authorList>
    </citation>
    <scope>NUCLEOTIDE SEQUENCE [LARGE SCALE GENOMIC DNA]</scope>
    <source>
        <strain evidence="3 4">DSM 14418</strain>
    </source>
</reference>
<evidence type="ECO:0000259" key="2">
    <source>
        <dbReference type="Pfam" id="PF01757"/>
    </source>
</evidence>
<dbReference type="OrthoDB" id="6623990at2"/>
<dbReference type="Pfam" id="PF01757">
    <property type="entry name" value="Acyl_transf_3"/>
    <property type="match status" value="1"/>
</dbReference>
<feature type="transmembrane region" description="Helical" evidence="1">
    <location>
        <begin position="244"/>
        <end position="263"/>
    </location>
</feature>
<comment type="caution">
    <text evidence="3">The sequence shown here is derived from an EMBL/GenBank/DDBJ whole genome shotgun (WGS) entry which is preliminary data.</text>
</comment>
<evidence type="ECO:0000256" key="1">
    <source>
        <dbReference type="SAM" id="Phobius"/>
    </source>
</evidence>
<dbReference type="Proteomes" id="UP000280726">
    <property type="component" value="Unassembled WGS sequence"/>
</dbReference>
<feature type="transmembrane region" description="Helical" evidence="1">
    <location>
        <begin position="151"/>
        <end position="171"/>
    </location>
</feature>